<evidence type="ECO:0000256" key="11">
    <source>
        <dbReference type="ARBA" id="ARBA00023136"/>
    </source>
</evidence>
<keyword evidence="6 14" id="KW-0812">Transmembrane</keyword>
<dbReference type="InterPro" id="IPR038662">
    <property type="entry name" value="ATP_synth_F0_csu_sf"/>
</dbReference>
<dbReference type="HOGENOM" id="CLU_148047_0_0_7"/>
<dbReference type="Pfam" id="PF00137">
    <property type="entry name" value="ATP-synt_C"/>
    <property type="match status" value="1"/>
</dbReference>
<dbReference type="PRINTS" id="PR00124">
    <property type="entry name" value="ATPASEC"/>
</dbReference>
<accession>E1QKI8</accession>
<keyword evidence="18" id="KW-1185">Reference proteome</keyword>
<keyword evidence="14" id="KW-0997">Cell inner membrane</keyword>
<evidence type="ECO:0000256" key="14">
    <source>
        <dbReference type="HAMAP-Rule" id="MF_01396"/>
    </source>
</evidence>
<dbReference type="Gene3D" id="1.20.20.10">
    <property type="entry name" value="F1F0 ATP synthase subunit C"/>
    <property type="match status" value="1"/>
</dbReference>
<dbReference type="GO" id="GO:0046933">
    <property type="term" value="F:proton-transporting ATP synthase activity, rotational mechanism"/>
    <property type="evidence" value="ECO:0007669"/>
    <property type="project" value="UniProtKB-UniRule"/>
</dbReference>
<dbReference type="PROSITE" id="PS00605">
    <property type="entry name" value="ATPASE_C"/>
    <property type="match status" value="1"/>
</dbReference>
<keyword evidence="12 14" id="KW-0066">ATP synthesis</keyword>
<evidence type="ECO:0000256" key="10">
    <source>
        <dbReference type="ARBA" id="ARBA00023121"/>
    </source>
</evidence>
<evidence type="ECO:0000256" key="15">
    <source>
        <dbReference type="SAM" id="SignalP"/>
    </source>
</evidence>
<dbReference type="eggNOG" id="COG0636">
    <property type="taxonomic scope" value="Bacteria"/>
</dbReference>
<dbReference type="GO" id="GO:0033177">
    <property type="term" value="C:proton-transporting two-sector ATPase complex, proton-transporting domain"/>
    <property type="evidence" value="ECO:0007669"/>
    <property type="project" value="InterPro"/>
</dbReference>
<dbReference type="InterPro" id="IPR002379">
    <property type="entry name" value="ATPase_proteolipid_c-like_dom"/>
</dbReference>
<dbReference type="Proteomes" id="UP000009047">
    <property type="component" value="Chromosome"/>
</dbReference>
<proteinExistence type="inferred from homology"/>
<dbReference type="AlphaFoldDB" id="E1QKI8"/>
<evidence type="ECO:0000256" key="7">
    <source>
        <dbReference type="ARBA" id="ARBA00022781"/>
    </source>
</evidence>
<comment type="function">
    <text evidence="13 14">F(1)F(0) ATP synthase produces ATP from ADP in the presence of a proton or sodium gradient. F-type ATPases consist of two structural domains, F(1) containing the extramembraneous catalytic core and F(0) containing the membrane proton channel, linked together by a central stalk and a peripheral stalk. During catalysis, ATP synthesis in the catalytic domain of F(1) is coupled via a rotary mechanism of the central stalk subunits to proton translocation.</text>
</comment>
<dbReference type="EMBL" id="CP002085">
    <property type="protein sequence ID" value="ADK86081.1"/>
    <property type="molecule type" value="Genomic_DNA"/>
</dbReference>
<dbReference type="HAMAP" id="MF_01396">
    <property type="entry name" value="ATP_synth_c_bact"/>
    <property type="match status" value="1"/>
</dbReference>
<keyword evidence="9 14" id="KW-0406">Ion transport</keyword>
<keyword evidence="7 14" id="KW-0375">Hydrogen ion transport</keyword>
<dbReference type="FunFam" id="1.20.20.10:FF:000002">
    <property type="entry name" value="ATP synthase subunit c"/>
    <property type="match status" value="1"/>
</dbReference>
<keyword evidence="10 14" id="KW-0446">Lipid-binding</keyword>
<comment type="function">
    <text evidence="14">Key component of the F(0) channel; it plays a direct role in translocation across the membrane. A homomeric c-ring of between 10-14 subunits forms the central stalk rotor element with the F(1) delta and epsilon subunits.</text>
</comment>
<evidence type="ECO:0000259" key="16">
    <source>
        <dbReference type="Pfam" id="PF00137"/>
    </source>
</evidence>
<keyword evidence="4 14" id="KW-1003">Cell membrane</keyword>
<evidence type="ECO:0000256" key="3">
    <source>
        <dbReference type="ARBA" id="ARBA00022448"/>
    </source>
</evidence>
<evidence type="ECO:0000256" key="12">
    <source>
        <dbReference type="ARBA" id="ARBA00023310"/>
    </source>
</evidence>
<feature type="domain" description="V-ATPase proteolipid subunit C-like" evidence="16">
    <location>
        <begin position="43"/>
        <end position="105"/>
    </location>
</feature>
<comment type="subcellular location">
    <subcellularLocation>
        <location evidence="14">Cell inner membrane</location>
        <topology evidence="14">Multi-pass membrane protein</topology>
    </subcellularLocation>
    <subcellularLocation>
        <location evidence="1">Cell membrane</location>
        <topology evidence="1">Multi-pass membrane protein</topology>
    </subcellularLocation>
</comment>
<dbReference type="InterPro" id="IPR035921">
    <property type="entry name" value="F/V-ATP_Csub_sf"/>
</dbReference>
<comment type="subunit">
    <text evidence="14">F-type ATPases have 2 components, F(1) - the catalytic core - and F(0) - the membrane proton channel. F(1) has five subunits: alpha(3), beta(3), gamma(1), delta(1), epsilon(1). F(0) has three main subunits: a(1), b(2) and c(10-14). The alpha and beta chains form an alternating ring which encloses part of the gamma chain. F(1) is attached to F(0) by a central stalk formed by the gamma and epsilon chains, while a peripheral stalk is formed by the delta and b chains.</text>
</comment>
<evidence type="ECO:0000256" key="9">
    <source>
        <dbReference type="ARBA" id="ARBA00023065"/>
    </source>
</evidence>
<evidence type="ECO:0000313" key="17">
    <source>
        <dbReference type="EMBL" id="ADK86081.1"/>
    </source>
</evidence>
<organism evidence="17 18">
    <name type="scientific">Desulfarculus baarsii (strain ATCC 33931 / DSM 2075 / LMG 7858 / VKM B-1802 / 2st14)</name>
    <dbReference type="NCBI Taxonomy" id="644282"/>
    <lineage>
        <taxon>Bacteria</taxon>
        <taxon>Pseudomonadati</taxon>
        <taxon>Thermodesulfobacteriota</taxon>
        <taxon>Desulfarculia</taxon>
        <taxon>Desulfarculales</taxon>
        <taxon>Desulfarculaceae</taxon>
        <taxon>Desulfarculus</taxon>
    </lineage>
</organism>
<keyword evidence="5 14" id="KW-0138">CF(0)</keyword>
<dbReference type="InterPro" id="IPR005953">
    <property type="entry name" value="ATP_synth_csu_bac/chlpt"/>
</dbReference>
<keyword evidence="3 14" id="KW-0813">Transport</keyword>
<dbReference type="SUPFAM" id="SSF81333">
    <property type="entry name" value="F1F0 ATP synthase subunit C"/>
    <property type="match status" value="1"/>
</dbReference>
<evidence type="ECO:0000256" key="13">
    <source>
        <dbReference type="ARBA" id="ARBA00025198"/>
    </source>
</evidence>
<dbReference type="NCBIfam" id="TIGR01260">
    <property type="entry name" value="ATP_synt_c"/>
    <property type="match status" value="1"/>
</dbReference>
<sequence>MKKFSLIAALTGLFVLGLSAVAMAADPTVAAELAKVFAASVTAAGFGLGIAAFGTGIAQGMAIKGAVEGTARNPEASGKIQVTMLIGLAMIESLCIYALVVSLILLFANDHVAVVKTIIAG</sequence>
<dbReference type="OrthoDB" id="5296711at2"/>
<dbReference type="GO" id="GO:0045259">
    <property type="term" value="C:proton-transporting ATP synthase complex"/>
    <property type="evidence" value="ECO:0007669"/>
    <property type="project" value="UniProtKB-KW"/>
</dbReference>
<feature type="transmembrane region" description="Helical" evidence="14">
    <location>
        <begin position="34"/>
        <end position="54"/>
    </location>
</feature>
<dbReference type="CDD" id="cd18121">
    <property type="entry name" value="ATP-synt_Fo_c"/>
    <property type="match status" value="1"/>
</dbReference>
<evidence type="ECO:0000256" key="8">
    <source>
        <dbReference type="ARBA" id="ARBA00022989"/>
    </source>
</evidence>
<dbReference type="GO" id="GO:0005886">
    <property type="term" value="C:plasma membrane"/>
    <property type="evidence" value="ECO:0007669"/>
    <property type="project" value="UniProtKB-SubCell"/>
</dbReference>
<protein>
    <recommendedName>
        <fullName evidence="14">ATP synthase subunit c</fullName>
    </recommendedName>
    <alternativeName>
        <fullName evidence="14">ATP synthase F(0) sector subunit c</fullName>
    </alternativeName>
    <alternativeName>
        <fullName evidence="14">F-type ATPase subunit c</fullName>
        <shortName evidence="14">F-ATPase subunit c</shortName>
    </alternativeName>
    <alternativeName>
        <fullName evidence="14">Lipid-binding protein</fullName>
    </alternativeName>
</protein>
<evidence type="ECO:0000256" key="4">
    <source>
        <dbReference type="ARBA" id="ARBA00022475"/>
    </source>
</evidence>
<keyword evidence="11 14" id="KW-0472">Membrane</keyword>
<keyword evidence="8 14" id="KW-1133">Transmembrane helix</keyword>
<feature type="signal peptide" evidence="15">
    <location>
        <begin position="1"/>
        <end position="24"/>
    </location>
</feature>
<evidence type="ECO:0000256" key="2">
    <source>
        <dbReference type="ARBA" id="ARBA00006704"/>
    </source>
</evidence>
<feature type="transmembrane region" description="Helical" evidence="14">
    <location>
        <begin position="82"/>
        <end position="108"/>
    </location>
</feature>
<dbReference type="KEGG" id="dbr:Deba_2727"/>
<evidence type="ECO:0000256" key="1">
    <source>
        <dbReference type="ARBA" id="ARBA00004651"/>
    </source>
</evidence>
<feature type="chain" id="PRO_5003150177" description="ATP synthase subunit c" evidence="15">
    <location>
        <begin position="25"/>
        <end position="121"/>
    </location>
</feature>
<reference evidence="17 18" key="1">
    <citation type="journal article" date="2010" name="Stand. Genomic Sci.">
        <title>Complete genome sequence of Desulfarculus baarsii type strain (2st14).</title>
        <authorList>
            <person name="Sun H."/>
            <person name="Spring S."/>
            <person name="Lapidus A."/>
            <person name="Davenport K."/>
            <person name="Del Rio T.G."/>
            <person name="Tice H."/>
            <person name="Nolan M."/>
            <person name="Copeland A."/>
            <person name="Cheng J.F."/>
            <person name="Lucas S."/>
            <person name="Tapia R."/>
            <person name="Goodwin L."/>
            <person name="Pitluck S."/>
            <person name="Ivanova N."/>
            <person name="Pagani I."/>
            <person name="Mavromatis K."/>
            <person name="Ovchinnikova G."/>
            <person name="Pati A."/>
            <person name="Chen A."/>
            <person name="Palaniappan K."/>
            <person name="Hauser L."/>
            <person name="Chang Y.J."/>
            <person name="Jeffries C.D."/>
            <person name="Detter J.C."/>
            <person name="Han C."/>
            <person name="Rohde M."/>
            <person name="Brambilla E."/>
            <person name="Goker M."/>
            <person name="Woyke T."/>
            <person name="Bristow J."/>
            <person name="Eisen J.A."/>
            <person name="Markowitz V."/>
            <person name="Hugenholtz P."/>
            <person name="Kyrpides N.C."/>
            <person name="Klenk H.P."/>
            <person name="Land M."/>
        </authorList>
    </citation>
    <scope>NUCLEOTIDE SEQUENCE [LARGE SCALE GENOMIC DNA]</scope>
    <source>
        <strain evidence="18">ATCC 33931 / DSM 2075 / LMG 7858 / VKM B-1802 / 2st14</strain>
    </source>
</reference>
<comment type="similarity">
    <text evidence="2 14">Belongs to the ATPase C chain family.</text>
</comment>
<gene>
    <name evidence="14" type="primary">atpE</name>
    <name evidence="17" type="ordered locus">Deba_2727</name>
</gene>
<dbReference type="RefSeq" id="WP_013259520.1">
    <property type="nucleotide sequence ID" value="NC_014365.1"/>
</dbReference>
<feature type="site" description="Reversibly protonated during proton transport" evidence="14">
    <location>
        <position position="92"/>
    </location>
</feature>
<evidence type="ECO:0000256" key="5">
    <source>
        <dbReference type="ARBA" id="ARBA00022547"/>
    </source>
</evidence>
<dbReference type="GO" id="GO:0008289">
    <property type="term" value="F:lipid binding"/>
    <property type="evidence" value="ECO:0007669"/>
    <property type="project" value="UniProtKB-KW"/>
</dbReference>
<evidence type="ECO:0000313" key="18">
    <source>
        <dbReference type="Proteomes" id="UP000009047"/>
    </source>
</evidence>
<keyword evidence="15" id="KW-0732">Signal</keyword>
<dbReference type="STRING" id="644282.Deba_2727"/>
<name>E1QKI8_DESB2</name>
<dbReference type="InterPro" id="IPR000454">
    <property type="entry name" value="ATP_synth_F0_csu"/>
</dbReference>
<dbReference type="InterPro" id="IPR020537">
    <property type="entry name" value="ATP_synth_F0_csu_DDCD_BS"/>
</dbReference>
<evidence type="ECO:0000256" key="6">
    <source>
        <dbReference type="ARBA" id="ARBA00022692"/>
    </source>
</evidence>